<proteinExistence type="predicted"/>
<dbReference type="RefSeq" id="WP_152381108.1">
    <property type="nucleotide sequence ID" value="NZ_CP045298.1"/>
</dbReference>
<protein>
    <submittedName>
        <fullName evidence="1">Uncharacterized protein</fullName>
    </submittedName>
</protein>
<gene>
    <name evidence="1" type="ORF">QOZ95_005119</name>
</gene>
<reference evidence="1 2" key="1">
    <citation type="submission" date="2023-07" db="EMBL/GenBank/DDBJ databases">
        <title>Genomic Encyclopedia of Type Strains, Phase IV (KMG-IV): sequencing the most valuable type-strain genomes for metagenomic binning, comparative biology and taxonomic classification.</title>
        <authorList>
            <person name="Goeker M."/>
        </authorList>
    </citation>
    <scope>NUCLEOTIDE SEQUENCE [LARGE SCALE GENOMIC DNA]</scope>
    <source>
        <strain evidence="1 2">DSM 14914</strain>
    </source>
</reference>
<keyword evidence="2" id="KW-1185">Reference proteome</keyword>
<sequence length="148" mass="17639">MTIALNNQEVVNLTTTEIPYHSDLTLEQVCYFLDISPKAEILIGSMKFMLTTVERLNEFLNRSTFARHPLSLLTKMRKEYIDAYGYTEKTDFVYDYYRDKKAAFEKLFQEPVHDWKMERFNTDDPERIYDTYLEQGKYSHMTQVALFA</sequence>
<organism evidence="1 2">
    <name type="scientific">Paenibacillus brasilensis</name>
    <dbReference type="NCBI Taxonomy" id="128574"/>
    <lineage>
        <taxon>Bacteria</taxon>
        <taxon>Bacillati</taxon>
        <taxon>Bacillota</taxon>
        <taxon>Bacilli</taxon>
        <taxon>Bacillales</taxon>
        <taxon>Paenibacillaceae</taxon>
        <taxon>Paenibacillus</taxon>
    </lineage>
</organism>
<comment type="caution">
    <text evidence="1">The sequence shown here is derived from an EMBL/GenBank/DDBJ whole genome shotgun (WGS) entry which is preliminary data.</text>
</comment>
<name>A0ABU0L6J6_9BACL</name>
<dbReference type="EMBL" id="JAUSWA010000047">
    <property type="protein sequence ID" value="MDQ0496919.1"/>
    <property type="molecule type" value="Genomic_DNA"/>
</dbReference>
<evidence type="ECO:0000313" key="1">
    <source>
        <dbReference type="EMBL" id="MDQ0496919.1"/>
    </source>
</evidence>
<evidence type="ECO:0000313" key="2">
    <source>
        <dbReference type="Proteomes" id="UP001242811"/>
    </source>
</evidence>
<dbReference type="Proteomes" id="UP001242811">
    <property type="component" value="Unassembled WGS sequence"/>
</dbReference>
<accession>A0ABU0L6J6</accession>